<organism evidence="2 3">
    <name type="scientific">alpha proteobacterium IMCC14465</name>
    <dbReference type="NCBI Taxonomy" id="1220535"/>
    <lineage>
        <taxon>Bacteria</taxon>
        <taxon>Pseudomonadati</taxon>
        <taxon>Pseudomonadota</taxon>
        <taxon>Alphaproteobacteria</taxon>
        <taxon>PS1 clade</taxon>
    </lineage>
</organism>
<dbReference type="Proteomes" id="UP000004836">
    <property type="component" value="Unassembled WGS sequence"/>
</dbReference>
<sequence length="674" mass="73593">MPFRSAFVFLSVFILAGAVSVSPHLTNAAAKEIARRAPLNIIPKPTEVVAATDRKARINNRSETVLPKLAPGGLSIKRPIRNVAALPGGKGLVQVGTLSVLEETDIGLRSSMASDLWLTSRMSEVSRHFSRMPTQFALPSAYALALDLLLNRASPPPGVSDGVSFFAMRLNNLLRFGDAASVLELVALTGADNRNADVIIAATEARLAQNDARAACEGLLGFNRLNLTPMQARYALKLRGYCQLIDNNLPAASLTLDLAYETGVKDELFSNILFAATASVDYERQNAALTNPVSSLTGALMLYAKADIYGEDIPFLPLAMTDQFLNADYLTPDLKLRMAEFRLNRVFNTEDVYRNLVNGITKDTDEIAQLILDGPAYDAAGAKRDVETDETEIDTQAYLTRARTLKNLNQPSPENDPYETLYALLDMSADKTIWPGIVRTVAPALTASRPDVNNIIYADRMIPALLWLDEIAAAQVWQTALVERHSGFPTALTRRMQGLIRVARSNDVLQDNLETPQMAALGSDSSVSDAFIGVGLNADNKPAIRDLPPTETMLLGAVVETGTDVEKTYALSEIALLPVLSYDVPLFLTETLPPIEDVRLRQMLDLMQDALENNRQGEVVLHGLAAISHLSQTEFNMLAMQQILLGFKEIGLHDQARRMALEVLILQAISLPQS</sequence>
<dbReference type="EMBL" id="ALYF01000006">
    <property type="protein sequence ID" value="EJW20698.1"/>
    <property type="molecule type" value="Genomic_DNA"/>
</dbReference>
<evidence type="ECO:0000313" key="3">
    <source>
        <dbReference type="Proteomes" id="UP000004836"/>
    </source>
</evidence>
<proteinExistence type="predicted"/>
<reference evidence="2 3" key="1">
    <citation type="journal article" date="2012" name="J. Bacteriol.">
        <title>Genome Sequence of Strain IMCC14465, Isolated from the East Sea, Belonging to the PS1 Clade of Alphaproteobacteria.</title>
        <authorList>
            <person name="Yang S.J."/>
            <person name="Kang I."/>
            <person name="Cho J.C."/>
        </authorList>
    </citation>
    <scope>NUCLEOTIDE SEQUENCE [LARGE SCALE GENOMIC DNA]</scope>
    <source>
        <strain evidence="2 3">IMCC14465</strain>
    </source>
</reference>
<keyword evidence="1" id="KW-0732">Signal</keyword>
<feature type="chain" id="PRO_5003821575" description="Antifreeze glycopeptide polyprotein" evidence="1">
    <location>
        <begin position="22"/>
        <end position="674"/>
    </location>
</feature>
<evidence type="ECO:0000256" key="1">
    <source>
        <dbReference type="SAM" id="SignalP"/>
    </source>
</evidence>
<keyword evidence="3" id="KW-1185">Reference proteome</keyword>
<dbReference type="AlphaFoldDB" id="J9DEY6"/>
<dbReference type="OrthoDB" id="8477642at2"/>
<evidence type="ECO:0000313" key="2">
    <source>
        <dbReference type="EMBL" id="EJW20698.1"/>
    </source>
</evidence>
<protein>
    <recommendedName>
        <fullName evidence="4">Antifreeze glycopeptide polyprotein</fullName>
    </recommendedName>
</protein>
<evidence type="ECO:0008006" key="4">
    <source>
        <dbReference type="Google" id="ProtNLM"/>
    </source>
</evidence>
<dbReference type="STRING" id="1220535.IMCC14465_15850"/>
<name>J9DEY6_9PROT</name>
<accession>J9DEY6</accession>
<gene>
    <name evidence="2" type="ORF">IMCC14465_15850</name>
</gene>
<feature type="signal peptide" evidence="1">
    <location>
        <begin position="1"/>
        <end position="21"/>
    </location>
</feature>
<comment type="caution">
    <text evidence="2">The sequence shown here is derived from an EMBL/GenBank/DDBJ whole genome shotgun (WGS) entry which is preliminary data.</text>
</comment>